<gene>
    <name evidence="4" type="ORF">G3576_02835</name>
</gene>
<dbReference type="InterPro" id="IPR024370">
    <property type="entry name" value="PBP_domain"/>
</dbReference>
<name>A0A6M1LFY7_9PROT</name>
<feature type="signal peptide" evidence="2">
    <location>
        <begin position="1"/>
        <end position="30"/>
    </location>
</feature>
<sequence length="280" mass="29136">MAENIAAMRLPRRALPGLVAATLAAPPAMAQPATLRAGGTGMALASLRRVTERFAAERPGIRVEVLPSLGTSGAIRALLARAIDVGLLARPPSAEEAAQGLRALPYARTPIAVVTSGGTDSTDITLQQLAAVLRGDVNTWPDGRRLRLVRREASDADWQLLASLSPEMGRSVAIAIRRPGLVTVGTDQENAEALQSVTGSLGLMSIGQLRAEGLRLRPLTLEGVEATTEAVAERRYALSRTLHAAWLGDAAPPLADFLGFLGGAEARAILAGLGYGPPGP</sequence>
<keyword evidence="5" id="KW-1185">Reference proteome</keyword>
<dbReference type="Gene3D" id="3.40.190.10">
    <property type="entry name" value="Periplasmic binding protein-like II"/>
    <property type="match status" value="2"/>
</dbReference>
<proteinExistence type="predicted"/>
<evidence type="ECO:0000313" key="4">
    <source>
        <dbReference type="EMBL" id="NGM18934.1"/>
    </source>
</evidence>
<dbReference type="InterPro" id="IPR050811">
    <property type="entry name" value="Phosphate_ABC_transporter"/>
</dbReference>
<reference evidence="4 5" key="1">
    <citation type="submission" date="2020-03" db="EMBL/GenBank/DDBJ databases">
        <title>Roseomonas stagni sp. nov., isolated from pond water in Japan.</title>
        <authorList>
            <person name="Furuhata K."/>
            <person name="Miyamoto H."/>
            <person name="Goto K."/>
        </authorList>
    </citation>
    <scope>NUCLEOTIDE SEQUENCE [LARGE SCALE GENOMIC DNA]</scope>
    <source>
        <strain evidence="4 5">PeD5</strain>
    </source>
</reference>
<organism evidence="4 5">
    <name type="scientific">Falsiroseomonas algicola</name>
    <dbReference type="NCBI Taxonomy" id="2716930"/>
    <lineage>
        <taxon>Bacteria</taxon>
        <taxon>Pseudomonadati</taxon>
        <taxon>Pseudomonadota</taxon>
        <taxon>Alphaproteobacteria</taxon>
        <taxon>Acetobacterales</taxon>
        <taxon>Roseomonadaceae</taxon>
        <taxon>Falsiroseomonas</taxon>
    </lineage>
</organism>
<protein>
    <recommendedName>
        <fullName evidence="3">PBP domain-containing protein</fullName>
    </recommendedName>
</protein>
<dbReference type="AlphaFoldDB" id="A0A6M1LFY7"/>
<evidence type="ECO:0000256" key="2">
    <source>
        <dbReference type="SAM" id="SignalP"/>
    </source>
</evidence>
<evidence type="ECO:0000259" key="3">
    <source>
        <dbReference type="Pfam" id="PF12849"/>
    </source>
</evidence>
<keyword evidence="1 2" id="KW-0732">Signal</keyword>
<dbReference type="SUPFAM" id="SSF53850">
    <property type="entry name" value="Periplasmic binding protein-like II"/>
    <property type="match status" value="1"/>
</dbReference>
<evidence type="ECO:0000313" key="5">
    <source>
        <dbReference type="Proteomes" id="UP000475385"/>
    </source>
</evidence>
<accession>A0A6M1LFY7</accession>
<feature type="chain" id="PRO_5026989247" description="PBP domain-containing protein" evidence="2">
    <location>
        <begin position="31"/>
        <end position="280"/>
    </location>
</feature>
<dbReference type="EMBL" id="JAAIKB010000001">
    <property type="protein sequence ID" value="NGM18934.1"/>
    <property type="molecule type" value="Genomic_DNA"/>
</dbReference>
<feature type="domain" description="PBP" evidence="3">
    <location>
        <begin position="32"/>
        <end position="261"/>
    </location>
</feature>
<dbReference type="PANTHER" id="PTHR30570:SF1">
    <property type="entry name" value="PHOSPHATE-BINDING PROTEIN PSTS"/>
    <property type="match status" value="1"/>
</dbReference>
<dbReference type="Proteomes" id="UP000475385">
    <property type="component" value="Unassembled WGS sequence"/>
</dbReference>
<dbReference type="PANTHER" id="PTHR30570">
    <property type="entry name" value="PERIPLASMIC PHOSPHATE BINDING COMPONENT OF PHOSPHATE ABC TRANSPORTER"/>
    <property type="match status" value="1"/>
</dbReference>
<comment type="caution">
    <text evidence="4">The sequence shown here is derived from an EMBL/GenBank/DDBJ whole genome shotgun (WGS) entry which is preliminary data.</text>
</comment>
<dbReference type="RefSeq" id="WP_164692792.1">
    <property type="nucleotide sequence ID" value="NZ_JAAIKB010000001.1"/>
</dbReference>
<evidence type="ECO:0000256" key="1">
    <source>
        <dbReference type="ARBA" id="ARBA00022729"/>
    </source>
</evidence>
<dbReference type="Pfam" id="PF12849">
    <property type="entry name" value="PBP_like_2"/>
    <property type="match status" value="1"/>
</dbReference>